<dbReference type="InterPro" id="IPR000375">
    <property type="entry name" value="Dynamin_stalk"/>
</dbReference>
<proteinExistence type="predicted"/>
<dbReference type="Pfam" id="PF01031">
    <property type="entry name" value="Dynamin_M"/>
    <property type="match status" value="1"/>
</dbReference>
<dbReference type="OrthoDB" id="415706at2759"/>
<dbReference type="Proteomes" id="UP000309340">
    <property type="component" value="Unassembled WGS sequence"/>
</dbReference>
<organism evidence="2 3">
    <name type="scientific">Friedmanniomyces simplex</name>
    <dbReference type="NCBI Taxonomy" id="329884"/>
    <lineage>
        <taxon>Eukaryota</taxon>
        <taxon>Fungi</taxon>
        <taxon>Dikarya</taxon>
        <taxon>Ascomycota</taxon>
        <taxon>Pezizomycotina</taxon>
        <taxon>Dothideomycetes</taxon>
        <taxon>Dothideomycetidae</taxon>
        <taxon>Mycosphaerellales</taxon>
        <taxon>Teratosphaeriaceae</taxon>
        <taxon>Friedmanniomyces</taxon>
    </lineage>
</organism>
<keyword evidence="3" id="KW-1185">Reference proteome</keyword>
<comment type="caution">
    <text evidence="2">The sequence shown here is derived from an EMBL/GenBank/DDBJ whole genome shotgun (WGS) entry which is preliminary data.</text>
</comment>
<evidence type="ECO:0000313" key="2">
    <source>
        <dbReference type="EMBL" id="TKA71194.1"/>
    </source>
</evidence>
<dbReference type="Gene3D" id="1.20.120.1240">
    <property type="entry name" value="Dynamin, middle domain"/>
    <property type="match status" value="1"/>
</dbReference>
<name>A0A4U0X483_9PEZI</name>
<gene>
    <name evidence="2" type="ORF">B0A55_11987</name>
</gene>
<evidence type="ECO:0000313" key="3">
    <source>
        <dbReference type="Proteomes" id="UP000309340"/>
    </source>
</evidence>
<feature type="domain" description="Dynamin stalk" evidence="1">
    <location>
        <begin position="40"/>
        <end position="214"/>
    </location>
</feature>
<evidence type="ECO:0000259" key="1">
    <source>
        <dbReference type="Pfam" id="PF01031"/>
    </source>
</evidence>
<dbReference type="EMBL" id="NAJQ01000362">
    <property type="protein sequence ID" value="TKA71194.1"/>
    <property type="molecule type" value="Genomic_DNA"/>
</dbReference>
<sequence length="302" mass="34245">MFLSRLAMRFHTITNAALTGDYNAFESEFFALGYSKNGRLRAYIHAVNTQFSDNMRDQGQKLSVATHTADAIEDASDLEGLMEDSEHLDQIQVTEVKFKAWIKKVYSTSRGRELPGNYNHVLLAELFHFQSRRWKDMASKHLGAVHSQLESFIQTLAQHVTQDERISMEIADKVAQHLSGQMSRASAELEVLIEDERQQPITYNHYYTDNVQRARQGDSQDLISTVIQDAADNDYGGALHISNNGIDMQRLIKALQRRVIIDMDEQACAEARAGLDAYYKASQLSLPGGKEEFRRQRVQAGD</sequence>
<protein>
    <recommendedName>
        <fullName evidence="1">Dynamin stalk domain-containing protein</fullName>
    </recommendedName>
</protein>
<accession>A0A4U0X483</accession>
<dbReference type="AlphaFoldDB" id="A0A4U0X483"/>
<reference evidence="2 3" key="1">
    <citation type="submission" date="2017-03" db="EMBL/GenBank/DDBJ databases">
        <title>Genomes of endolithic fungi from Antarctica.</title>
        <authorList>
            <person name="Coleine C."/>
            <person name="Masonjones S."/>
            <person name="Stajich J.E."/>
        </authorList>
    </citation>
    <scope>NUCLEOTIDE SEQUENCE [LARGE SCALE GENOMIC DNA]</scope>
    <source>
        <strain evidence="2 3">CCFEE 5184</strain>
    </source>
</reference>
<dbReference type="STRING" id="329884.A0A4U0X483"/>